<evidence type="ECO:0000313" key="12">
    <source>
        <dbReference type="EMBL" id="MBN4077451.1"/>
    </source>
</evidence>
<evidence type="ECO:0000259" key="11">
    <source>
        <dbReference type="Pfam" id="PF00266"/>
    </source>
</evidence>
<dbReference type="Gene3D" id="3.90.1150.10">
    <property type="entry name" value="Aspartate Aminotransferase, domain 1"/>
    <property type="match status" value="1"/>
</dbReference>
<evidence type="ECO:0000256" key="4">
    <source>
        <dbReference type="ARBA" id="ARBA00022679"/>
    </source>
</evidence>
<gene>
    <name evidence="12" type="ORF">JYT19_00910</name>
</gene>
<dbReference type="InterPro" id="IPR000192">
    <property type="entry name" value="Aminotrans_V_dom"/>
</dbReference>
<dbReference type="InterPro" id="IPR015422">
    <property type="entry name" value="PyrdxlP-dep_Trfase_small"/>
</dbReference>
<accession>A0ABS3AWR0</accession>
<evidence type="ECO:0000313" key="13">
    <source>
        <dbReference type="Proteomes" id="UP000765003"/>
    </source>
</evidence>
<dbReference type="InterPro" id="IPR015421">
    <property type="entry name" value="PyrdxlP-dep_Trfase_major"/>
</dbReference>
<comment type="caution">
    <text evidence="12">The sequence shown here is derived from an EMBL/GenBank/DDBJ whole genome shotgun (WGS) entry which is preliminary data.</text>
</comment>
<dbReference type="Pfam" id="PF00266">
    <property type="entry name" value="Aminotran_5"/>
    <property type="match status" value="1"/>
</dbReference>
<evidence type="ECO:0000256" key="1">
    <source>
        <dbReference type="ARBA" id="ARBA00001933"/>
    </source>
</evidence>
<evidence type="ECO:0000256" key="7">
    <source>
        <dbReference type="ARBA" id="ARBA00023004"/>
    </source>
</evidence>
<evidence type="ECO:0000256" key="5">
    <source>
        <dbReference type="ARBA" id="ARBA00022723"/>
    </source>
</evidence>
<keyword evidence="8" id="KW-0411">Iron-sulfur</keyword>
<feature type="domain" description="Aminotransferase class V" evidence="11">
    <location>
        <begin position="6"/>
        <end position="369"/>
    </location>
</feature>
<organism evidence="12 13">
    <name type="scientific">Sulfobacillus acidophilus</name>
    <dbReference type="NCBI Taxonomy" id="53633"/>
    <lineage>
        <taxon>Bacteria</taxon>
        <taxon>Bacillati</taxon>
        <taxon>Bacillota</taxon>
        <taxon>Clostridia</taxon>
        <taxon>Eubacteriales</taxon>
        <taxon>Clostridiales Family XVII. Incertae Sedis</taxon>
        <taxon>Sulfobacillus</taxon>
    </lineage>
</organism>
<keyword evidence="7" id="KW-0408">Iron</keyword>
<dbReference type="PIRSF" id="PIRSF005572">
    <property type="entry name" value="NifS"/>
    <property type="match status" value="1"/>
</dbReference>
<protein>
    <recommendedName>
        <fullName evidence="3">cysteine desulfurase</fullName>
        <ecNumber evidence="3">2.8.1.7</ecNumber>
    </recommendedName>
</protein>
<keyword evidence="13" id="KW-1185">Reference proteome</keyword>
<evidence type="ECO:0000256" key="3">
    <source>
        <dbReference type="ARBA" id="ARBA00012239"/>
    </source>
</evidence>
<comment type="similarity">
    <text evidence="2">Belongs to the class-V pyridoxal-phosphate-dependent aminotransferase family. NifS/IscS subfamily.</text>
</comment>
<dbReference type="InterPro" id="IPR020578">
    <property type="entry name" value="Aminotrans_V_PyrdxlP_BS"/>
</dbReference>
<evidence type="ECO:0000256" key="10">
    <source>
        <dbReference type="RuleBase" id="RU004504"/>
    </source>
</evidence>
<reference evidence="12" key="1">
    <citation type="submission" date="2021-02" db="EMBL/GenBank/DDBJ databases">
        <title>Activity-based single-cell genomes from oceanic crustal fluid captures similar information to metagenomic and metatranscriptomic surveys with orders of magnitude less sampling.</title>
        <authorList>
            <person name="D'Angelo T.S."/>
            <person name="Orcutt B.N."/>
        </authorList>
    </citation>
    <scope>NUCLEOTIDE SEQUENCE [LARGE SCALE GENOMIC DNA]</scope>
    <source>
        <strain evidence="12">AH-315-E05</strain>
    </source>
</reference>
<dbReference type="PANTHER" id="PTHR11601">
    <property type="entry name" value="CYSTEINE DESULFURYLASE FAMILY MEMBER"/>
    <property type="match status" value="1"/>
</dbReference>
<keyword evidence="6" id="KW-0663">Pyridoxal phosphate</keyword>
<dbReference type="EMBL" id="JAFITA010000012">
    <property type="protein sequence ID" value="MBN4077451.1"/>
    <property type="molecule type" value="Genomic_DNA"/>
</dbReference>
<evidence type="ECO:0000256" key="6">
    <source>
        <dbReference type="ARBA" id="ARBA00022898"/>
    </source>
</evidence>
<dbReference type="Proteomes" id="UP000765003">
    <property type="component" value="Unassembled WGS sequence"/>
</dbReference>
<dbReference type="PANTHER" id="PTHR11601:SF34">
    <property type="entry name" value="CYSTEINE DESULFURASE"/>
    <property type="match status" value="1"/>
</dbReference>
<dbReference type="InterPro" id="IPR016454">
    <property type="entry name" value="Cysteine_dSase"/>
</dbReference>
<evidence type="ECO:0000256" key="8">
    <source>
        <dbReference type="ARBA" id="ARBA00023014"/>
    </source>
</evidence>
<evidence type="ECO:0000256" key="2">
    <source>
        <dbReference type="ARBA" id="ARBA00006490"/>
    </source>
</evidence>
<dbReference type="PROSITE" id="PS00595">
    <property type="entry name" value="AA_TRANSFER_CLASS_5"/>
    <property type="match status" value="1"/>
</dbReference>
<sequence>MTNKPIYLDNHATTPLDPHVLEIMMPYLTTEFGNPASKSHVFGWSAEKAVNKAREQVAKSLKAHPKEIVFTSGATESNNMALKGIARCLKNKGNHIVSSSIEHNAVFDSLNALVKEGFEVTYLNPDKEGLITVEDVKNVVKPNTILLSFMAANNEIGTLNPIKEIGSFAKKAGIIFHCDAVQGFGRIPFDVENIDVDLVSISGHKIYGPKGVGALYVKNSVQKHMCALIHGGGHERGMRSGTLNVAGIVGLGAACELVVKNEKKEQEHALKLRTLLHKKLDSALEHVCVNGSIEQRVPGNLNVSFAFVDGEDLMLAINNKVAVSASSACTSASMKASHVLKNLGVRADLVLAAIRFGIGRFNTEDEINQVADLIIDEVSRLRNLSPTWSKVKDQKFNIIQ</sequence>
<name>A0ABS3AWR0_9FIRM</name>
<dbReference type="InterPro" id="IPR015424">
    <property type="entry name" value="PyrdxlP-dep_Trfase"/>
</dbReference>
<comment type="cofactor">
    <cofactor evidence="1 10">
        <name>pyridoxal 5'-phosphate</name>
        <dbReference type="ChEBI" id="CHEBI:597326"/>
    </cofactor>
</comment>
<dbReference type="EC" id="2.8.1.7" evidence="3"/>
<dbReference type="SUPFAM" id="SSF53383">
    <property type="entry name" value="PLP-dependent transferases"/>
    <property type="match status" value="1"/>
</dbReference>
<evidence type="ECO:0000256" key="9">
    <source>
        <dbReference type="ARBA" id="ARBA00050776"/>
    </source>
</evidence>
<keyword evidence="12" id="KW-0032">Aminotransferase</keyword>
<keyword evidence="5" id="KW-0479">Metal-binding</keyword>
<dbReference type="GO" id="GO:0008483">
    <property type="term" value="F:transaminase activity"/>
    <property type="evidence" value="ECO:0007669"/>
    <property type="project" value="UniProtKB-KW"/>
</dbReference>
<proteinExistence type="inferred from homology"/>
<keyword evidence="4" id="KW-0808">Transferase</keyword>
<dbReference type="Gene3D" id="3.40.640.10">
    <property type="entry name" value="Type I PLP-dependent aspartate aminotransferase-like (Major domain)"/>
    <property type="match status" value="1"/>
</dbReference>
<comment type="catalytic activity">
    <reaction evidence="9">
        <text>(sulfur carrier)-H + L-cysteine = (sulfur carrier)-SH + L-alanine</text>
        <dbReference type="Rhea" id="RHEA:43892"/>
        <dbReference type="Rhea" id="RHEA-COMP:14737"/>
        <dbReference type="Rhea" id="RHEA-COMP:14739"/>
        <dbReference type="ChEBI" id="CHEBI:29917"/>
        <dbReference type="ChEBI" id="CHEBI:35235"/>
        <dbReference type="ChEBI" id="CHEBI:57972"/>
        <dbReference type="ChEBI" id="CHEBI:64428"/>
        <dbReference type="EC" id="2.8.1.7"/>
    </reaction>
</comment>